<feature type="region of interest" description="Disordered" evidence="1">
    <location>
        <begin position="1"/>
        <end position="78"/>
    </location>
</feature>
<evidence type="ECO:0000259" key="2">
    <source>
        <dbReference type="SMART" id="SM01349"/>
    </source>
</evidence>
<feature type="region of interest" description="Disordered" evidence="1">
    <location>
        <begin position="298"/>
        <end position="361"/>
    </location>
</feature>
<dbReference type="InterPro" id="IPR016024">
    <property type="entry name" value="ARM-type_fold"/>
</dbReference>
<dbReference type="Gene3D" id="1.25.10.10">
    <property type="entry name" value="Leucine-rich Repeat Variant"/>
    <property type="match status" value="1"/>
</dbReference>
<dbReference type="Proteomes" id="UP001485043">
    <property type="component" value="Unassembled WGS sequence"/>
</dbReference>
<protein>
    <recommendedName>
        <fullName evidence="2">TOG domain-containing protein</fullName>
    </recommendedName>
</protein>
<reference evidence="3 4" key="1">
    <citation type="journal article" date="2024" name="Nat. Commun.">
        <title>Phylogenomics reveals the evolutionary origins of lichenization in chlorophyte algae.</title>
        <authorList>
            <person name="Puginier C."/>
            <person name="Libourel C."/>
            <person name="Otte J."/>
            <person name="Skaloud P."/>
            <person name="Haon M."/>
            <person name="Grisel S."/>
            <person name="Petersen M."/>
            <person name="Berrin J.G."/>
            <person name="Delaux P.M."/>
            <person name="Dal Grande F."/>
            <person name="Keller J."/>
        </authorList>
    </citation>
    <scope>NUCLEOTIDE SEQUENCE [LARGE SCALE GENOMIC DNA]</scope>
    <source>
        <strain evidence="3 4">SAG 2523</strain>
    </source>
</reference>
<dbReference type="AlphaFoldDB" id="A0AAW1SSJ4"/>
<dbReference type="PANTHER" id="PTHR21567:SF62">
    <property type="entry name" value="ARM REPEAT SUPERFAMILY PROTEIN"/>
    <property type="match status" value="1"/>
</dbReference>
<sequence>MQANRDLEGDRENIRKRPLSRPTSSGEDPAACGMPNAKEIAAAKAARARLGYEGAAQASSHDTGKLPDGPEPTAQDTDYLDSSQLEPLASPGPAAQEAVSELRSSEWLVKIRGLNTLRQLAVHHTAEAVSSSPTTLPLVTECVKNLRSSVCKTAILCCADFFKSLRDGILPYLDSGGAQKPQNSLLLQLLLKASSNDKRFVVEEAQQALQVLAESVNPEELLNRLMPYTAHRNPKVRGRVAMVIRLAAAQLSCNNLASFGVDRLLKTTGSFISDNTPEARDAARQMVPLLHRAHASEVSAAAVGSDSMGKENQGCPAANTRSRSKLQPAEPSLQESAPGPLQSMANGSSSSEHAKPNWEDFCNSTLSTSAAAAVLRVSNQ</sequence>
<feature type="compositionally biased region" description="Basic and acidic residues" evidence="1">
    <location>
        <begin position="1"/>
        <end position="15"/>
    </location>
</feature>
<evidence type="ECO:0000256" key="1">
    <source>
        <dbReference type="SAM" id="MobiDB-lite"/>
    </source>
</evidence>
<dbReference type="SUPFAM" id="SSF48371">
    <property type="entry name" value="ARM repeat"/>
    <property type="match status" value="1"/>
</dbReference>
<proteinExistence type="predicted"/>
<dbReference type="InterPro" id="IPR011989">
    <property type="entry name" value="ARM-like"/>
</dbReference>
<keyword evidence="4" id="KW-1185">Reference proteome</keyword>
<dbReference type="InterPro" id="IPR034085">
    <property type="entry name" value="TOG"/>
</dbReference>
<dbReference type="InterPro" id="IPR024395">
    <property type="entry name" value="CLASP_N_dom"/>
</dbReference>
<evidence type="ECO:0000313" key="4">
    <source>
        <dbReference type="Proteomes" id="UP001485043"/>
    </source>
</evidence>
<accession>A0AAW1SSJ4</accession>
<dbReference type="SMART" id="SM01349">
    <property type="entry name" value="TOG"/>
    <property type="match status" value="1"/>
</dbReference>
<dbReference type="GO" id="GO:0000226">
    <property type="term" value="P:microtubule cytoskeleton organization"/>
    <property type="evidence" value="ECO:0007669"/>
    <property type="project" value="TreeGrafter"/>
</dbReference>
<dbReference type="PANTHER" id="PTHR21567">
    <property type="entry name" value="CLASP"/>
    <property type="match status" value="1"/>
</dbReference>
<evidence type="ECO:0000313" key="3">
    <source>
        <dbReference type="EMBL" id="KAK9857628.1"/>
    </source>
</evidence>
<comment type="caution">
    <text evidence="3">The sequence shown here is derived from an EMBL/GenBank/DDBJ whole genome shotgun (WGS) entry which is preliminary data.</text>
</comment>
<feature type="compositionally biased region" description="Low complexity" evidence="1">
    <location>
        <begin position="37"/>
        <end position="49"/>
    </location>
</feature>
<gene>
    <name evidence="3" type="ORF">WJX84_012454</name>
</gene>
<feature type="domain" description="TOG" evidence="2">
    <location>
        <begin position="78"/>
        <end position="325"/>
    </location>
</feature>
<dbReference type="GO" id="GO:0008017">
    <property type="term" value="F:microtubule binding"/>
    <property type="evidence" value="ECO:0007669"/>
    <property type="project" value="TreeGrafter"/>
</dbReference>
<organism evidence="3 4">
    <name type="scientific">Apatococcus fuscideae</name>
    <dbReference type="NCBI Taxonomy" id="2026836"/>
    <lineage>
        <taxon>Eukaryota</taxon>
        <taxon>Viridiplantae</taxon>
        <taxon>Chlorophyta</taxon>
        <taxon>core chlorophytes</taxon>
        <taxon>Trebouxiophyceae</taxon>
        <taxon>Chlorellales</taxon>
        <taxon>Chlorellaceae</taxon>
        <taxon>Apatococcus</taxon>
    </lineage>
</organism>
<dbReference type="GO" id="GO:0005881">
    <property type="term" value="C:cytoplasmic microtubule"/>
    <property type="evidence" value="ECO:0007669"/>
    <property type="project" value="TreeGrafter"/>
</dbReference>
<name>A0AAW1SSJ4_9CHLO</name>
<dbReference type="Pfam" id="PF12348">
    <property type="entry name" value="CLASP_N"/>
    <property type="match status" value="1"/>
</dbReference>
<dbReference type="EMBL" id="JALJOV010000956">
    <property type="protein sequence ID" value="KAK9857628.1"/>
    <property type="molecule type" value="Genomic_DNA"/>
</dbReference>